<evidence type="ECO:0000256" key="5">
    <source>
        <dbReference type="ARBA" id="ARBA00023157"/>
    </source>
</evidence>
<dbReference type="CDD" id="cd00037">
    <property type="entry name" value="CLECT"/>
    <property type="match status" value="1"/>
</dbReference>
<dbReference type="GO" id="GO:0006260">
    <property type="term" value="P:DNA replication"/>
    <property type="evidence" value="ECO:0007669"/>
    <property type="project" value="UniProtKB-KW"/>
</dbReference>
<proteinExistence type="inferred from homology"/>
<feature type="region of interest" description="Disordered" evidence="7">
    <location>
        <begin position="98"/>
        <end position="212"/>
    </location>
</feature>
<dbReference type="Pfam" id="PF24882">
    <property type="entry name" value="WHD_ORC2"/>
    <property type="match status" value="1"/>
</dbReference>
<protein>
    <recommendedName>
        <fullName evidence="3">Origin recognition complex subunit 2</fullName>
    </recommendedName>
</protein>
<name>A0A8W8K2V6_MAGGI</name>
<dbReference type="InterPro" id="IPR056772">
    <property type="entry name" value="RecA-like_ORC2"/>
</dbReference>
<evidence type="ECO:0000256" key="6">
    <source>
        <dbReference type="ARBA" id="ARBA00023242"/>
    </source>
</evidence>
<dbReference type="SMART" id="SM00034">
    <property type="entry name" value="CLECT"/>
    <property type="match status" value="1"/>
</dbReference>
<feature type="transmembrane region" description="Helical" evidence="8">
    <location>
        <begin position="916"/>
        <end position="935"/>
    </location>
</feature>
<dbReference type="InterPro" id="IPR016186">
    <property type="entry name" value="C-type_lectin-like/link_sf"/>
</dbReference>
<comment type="similarity">
    <text evidence="2">Belongs to the ORC2 family.</text>
</comment>
<keyword evidence="8" id="KW-0812">Transmembrane</keyword>
<dbReference type="Gene3D" id="3.10.100.10">
    <property type="entry name" value="Mannose-Binding Protein A, subunit A"/>
    <property type="match status" value="1"/>
</dbReference>
<dbReference type="InterPro" id="IPR007220">
    <property type="entry name" value="ORC2"/>
</dbReference>
<feature type="compositionally biased region" description="Acidic residues" evidence="7">
    <location>
        <begin position="174"/>
        <end position="196"/>
    </location>
</feature>
<dbReference type="PANTHER" id="PTHR14052:SF0">
    <property type="entry name" value="ORIGIN RECOGNITION COMPLEX SUBUNIT 2"/>
    <property type="match status" value="1"/>
</dbReference>
<sequence>MTTNSGRPRRKCVSVSFVGDDDVIGHIVDVNKKYESRKQKKRLSLQHTRKNQLKYTEDIEIIEQSDSDEENFQPSVFEEQGDGQVAGSDVFQFKTAKKSGSMALKASEARTPKTPKSILKNSISVSSGKRKTENVTPRKGEGTPKKGTQGKLTRKGRKPEATTPFKLRKRTEYICDDVDVDSDSSDTDSEDGESDTETSATPVPPTTPRSRRKIQEAADMPHMVEEYFDLHSQGGLSTTSDRTLAKLGTGKMDQESLNELLRRVPSKHSRECQQMYEEHRELFHKWMFYMCNGYNILLHGLGSKRTLLEDFRRSELKDLDHVVVNGYFPSLTIKHILNTITDEILEAEGTYKSPLDQVEFIKSQFETKDYRDFFLVVHNIDGVMLRPEKIQNILSLLSQIRGFHIVASIDHINAPLIWDQTKCSRYRWLWYDVTTYLPYTDETSYENSLLVQQTGSLALSSMSHVMKSLTTNAKQIFLLLAKHQLENKDSSTYLGMSLQDLYQRCREAFLVNSDLTLRAQLTEFRDHKLIKSKKGFEGIEYLVIPVDNATLTEFTEQHESSISVKTSEMFSSHTSLMCCLALAVFRSGLSTSTKQKLTLYLHGVSWNDAKTVCENNGGSLLKITTSTKQYFLEQYLANEWSTHLSGDVWIGLHEIDPLDGSNMQWVGCEDPIYRNFAVPDPSSTPDDSKCFTVDFTGQWKSERCDQKFGFVCEENMGQCDFDRMYPGTGCGVASPQKSEVTLSDCLNNCRNIPIQPGGEECWGVGFYLNYAQEDCWMFLTVDPEACAKNNFQFASIDMYIKTCFTQTVNSTVVSDNSNSISPESSCLIQYSTSQTEVASVSTSTLPDVTTQSMALEKTSPQYSTETCFCPCETNSTLSLEEVLARIKRELTVDKKETSAYIRTKTCAEDDRRSSQFIGFGGIVFIAIEIGFFILLDFPNVINMFRLLKKNVYSR</sequence>
<keyword evidence="6" id="KW-0539">Nucleus</keyword>
<reference evidence="10" key="1">
    <citation type="submission" date="2022-08" db="UniProtKB">
        <authorList>
            <consortium name="EnsemblMetazoa"/>
        </authorList>
    </citation>
    <scope>IDENTIFICATION</scope>
    <source>
        <strain evidence="10">05x7-T-G4-1.051#20</strain>
    </source>
</reference>
<dbReference type="GO" id="GO:0003688">
    <property type="term" value="F:DNA replication origin binding"/>
    <property type="evidence" value="ECO:0007669"/>
    <property type="project" value="TreeGrafter"/>
</dbReference>
<keyword evidence="11" id="KW-1185">Reference proteome</keyword>
<dbReference type="PROSITE" id="PS50041">
    <property type="entry name" value="C_TYPE_LECTIN_2"/>
    <property type="match status" value="1"/>
</dbReference>
<comment type="subcellular location">
    <subcellularLocation>
        <location evidence="1">Nucleus</location>
    </subcellularLocation>
</comment>
<evidence type="ECO:0000256" key="4">
    <source>
        <dbReference type="ARBA" id="ARBA00022705"/>
    </source>
</evidence>
<dbReference type="EnsemblMetazoa" id="G21879.2">
    <property type="protein sequence ID" value="G21879.2:cds"/>
    <property type="gene ID" value="G21879"/>
</dbReference>
<dbReference type="InterPro" id="IPR018378">
    <property type="entry name" value="C-type_lectin_CS"/>
</dbReference>
<keyword evidence="8" id="KW-1133">Transmembrane helix</keyword>
<accession>A0A8W8K2V6</accession>
<evidence type="ECO:0000256" key="3">
    <source>
        <dbReference type="ARBA" id="ARBA00019080"/>
    </source>
</evidence>
<dbReference type="GO" id="GO:0005664">
    <property type="term" value="C:nuclear origin of replication recognition complex"/>
    <property type="evidence" value="ECO:0007669"/>
    <property type="project" value="TreeGrafter"/>
</dbReference>
<evidence type="ECO:0000256" key="8">
    <source>
        <dbReference type="SAM" id="Phobius"/>
    </source>
</evidence>
<evidence type="ECO:0000256" key="7">
    <source>
        <dbReference type="SAM" id="MobiDB-lite"/>
    </source>
</evidence>
<feature type="compositionally biased region" description="Basic and acidic residues" evidence="7">
    <location>
        <begin position="130"/>
        <end position="144"/>
    </location>
</feature>
<dbReference type="Pfam" id="PF04084">
    <property type="entry name" value="RecA-like_ORC2"/>
    <property type="match status" value="1"/>
</dbReference>
<feature type="domain" description="C-type lectin" evidence="9">
    <location>
        <begin position="605"/>
        <end position="713"/>
    </location>
</feature>
<dbReference type="InterPro" id="IPR016187">
    <property type="entry name" value="CTDL_fold"/>
</dbReference>
<evidence type="ECO:0000313" key="11">
    <source>
        <dbReference type="Proteomes" id="UP000005408"/>
    </source>
</evidence>
<dbReference type="PROSITE" id="PS00615">
    <property type="entry name" value="C_TYPE_LECTIN_1"/>
    <property type="match status" value="1"/>
</dbReference>
<dbReference type="SUPFAM" id="SSF56436">
    <property type="entry name" value="C-type lectin-like"/>
    <property type="match status" value="1"/>
</dbReference>
<keyword evidence="8" id="KW-0472">Membrane</keyword>
<dbReference type="Proteomes" id="UP000005408">
    <property type="component" value="Unassembled WGS sequence"/>
</dbReference>
<dbReference type="InterPro" id="IPR056773">
    <property type="entry name" value="WHD_ORC2"/>
</dbReference>
<keyword evidence="5" id="KW-1015">Disulfide bond</keyword>
<evidence type="ECO:0000313" key="10">
    <source>
        <dbReference type="EnsemblMetazoa" id="G21879.2:cds"/>
    </source>
</evidence>
<evidence type="ECO:0000256" key="2">
    <source>
        <dbReference type="ARBA" id="ARBA00007421"/>
    </source>
</evidence>
<evidence type="ECO:0000256" key="1">
    <source>
        <dbReference type="ARBA" id="ARBA00004123"/>
    </source>
</evidence>
<dbReference type="AlphaFoldDB" id="A0A8W8K2V6"/>
<dbReference type="Pfam" id="PF00059">
    <property type="entry name" value="Lectin_C"/>
    <property type="match status" value="1"/>
</dbReference>
<organism evidence="10 11">
    <name type="scientific">Magallana gigas</name>
    <name type="common">Pacific oyster</name>
    <name type="synonym">Crassostrea gigas</name>
    <dbReference type="NCBI Taxonomy" id="29159"/>
    <lineage>
        <taxon>Eukaryota</taxon>
        <taxon>Metazoa</taxon>
        <taxon>Spiralia</taxon>
        <taxon>Lophotrochozoa</taxon>
        <taxon>Mollusca</taxon>
        <taxon>Bivalvia</taxon>
        <taxon>Autobranchia</taxon>
        <taxon>Pteriomorphia</taxon>
        <taxon>Ostreida</taxon>
        <taxon>Ostreoidea</taxon>
        <taxon>Ostreidae</taxon>
        <taxon>Magallana</taxon>
    </lineage>
</organism>
<evidence type="ECO:0000259" key="9">
    <source>
        <dbReference type="PROSITE" id="PS50041"/>
    </source>
</evidence>
<dbReference type="InterPro" id="IPR001304">
    <property type="entry name" value="C-type_lectin-like"/>
</dbReference>
<dbReference type="PANTHER" id="PTHR14052">
    <property type="entry name" value="ORIGIN RECOGNITION COMPLEX SUBUNIT 2"/>
    <property type="match status" value="1"/>
</dbReference>
<keyword evidence="4" id="KW-0235">DNA replication</keyword>